<dbReference type="Gene3D" id="2.60.40.420">
    <property type="entry name" value="Cupredoxins - blue copper proteins"/>
    <property type="match status" value="1"/>
</dbReference>
<dbReference type="Pfam" id="PF00116">
    <property type="entry name" value="COX2"/>
    <property type="match status" value="1"/>
</dbReference>
<dbReference type="InterPro" id="IPR011759">
    <property type="entry name" value="Cyt_c_oxidase_su2_TM_dom"/>
</dbReference>
<keyword evidence="9 16" id="KW-1133">Transmembrane helix</keyword>
<evidence type="ECO:0000256" key="12">
    <source>
        <dbReference type="ARBA" id="ARBA00023139"/>
    </source>
</evidence>
<evidence type="ECO:0000313" key="19">
    <source>
        <dbReference type="EMBL" id="TVU72717.1"/>
    </source>
</evidence>
<feature type="compositionally biased region" description="Basic and acidic residues" evidence="15">
    <location>
        <begin position="301"/>
        <end position="312"/>
    </location>
</feature>
<keyword evidence="3 14" id="KW-0813">Transport</keyword>
<keyword evidence="7" id="KW-0732">Signal</keyword>
<dbReference type="Gene3D" id="1.10.287.90">
    <property type="match status" value="1"/>
</dbReference>
<dbReference type="InterPro" id="IPR036257">
    <property type="entry name" value="Cyt_c_oxidase_su2_TM_sf"/>
</dbReference>
<dbReference type="PROSITE" id="PS50999">
    <property type="entry name" value="COX2_TM"/>
    <property type="match status" value="1"/>
</dbReference>
<keyword evidence="20" id="KW-1185">Reference proteome</keyword>
<proteinExistence type="inferred from homology"/>
<dbReference type="STRING" id="553385.GCA_000591415_01945"/>
<comment type="subcellular location">
    <subcellularLocation>
        <location evidence="1">Cell membrane</location>
        <topology evidence="1">Multi-pass membrane protein</topology>
    </subcellularLocation>
</comment>
<keyword evidence="11 14" id="KW-0472">Membrane</keyword>
<keyword evidence="4 14" id="KW-1003">Cell membrane</keyword>
<dbReference type="Pfam" id="PF06481">
    <property type="entry name" value="COX_ARM"/>
    <property type="match status" value="1"/>
</dbReference>
<evidence type="ECO:0000256" key="10">
    <source>
        <dbReference type="ARBA" id="ARBA00023002"/>
    </source>
</evidence>
<dbReference type="CDD" id="cd04212">
    <property type="entry name" value="CuRO_UO_II"/>
    <property type="match status" value="1"/>
</dbReference>
<evidence type="ECO:0000256" key="14">
    <source>
        <dbReference type="PIRNR" id="PIRNR000292"/>
    </source>
</evidence>
<dbReference type="GO" id="GO:0005507">
    <property type="term" value="F:copper ion binding"/>
    <property type="evidence" value="ECO:0007669"/>
    <property type="project" value="InterPro"/>
</dbReference>
<evidence type="ECO:0000259" key="17">
    <source>
        <dbReference type="PROSITE" id="PS50857"/>
    </source>
</evidence>
<name>A0A558HUB0_9GAMM</name>
<sequence length="332" mass="36832">MRKSLMRGALRGLPILAGLLMLSGCDAVLFDPKGPIGESEKSLILTATYLMLVVVIPVIFMTLWFAWRYRDTKQSKATYTPNWAHSTKIEAVVWGIPCLIILALGILTWKSTHELDPRAEIVDGGEPIEVQVIAMDWKWLFIYPEQGIATVNELAMPVDRQVRFHITSETVMNSFFIPRLGSQIYAMAGMENRLHLIGSEVGTYDGISASYSGAGFADMHFKTHVMSEGDFDAWIEKARGSSKVLDDAGYTALNEPSENVAPTFYGQVKPHLYQQIMAPYMDGMELGMSDKQMGDMKMSGKKMDHSAHKMSGDEMSGDDMSGHAEPAMATEE</sequence>
<evidence type="ECO:0000256" key="5">
    <source>
        <dbReference type="ARBA" id="ARBA00022660"/>
    </source>
</evidence>
<evidence type="ECO:0000256" key="15">
    <source>
        <dbReference type="SAM" id="MobiDB-lite"/>
    </source>
</evidence>
<accession>A0A558HUB0</accession>
<evidence type="ECO:0000256" key="8">
    <source>
        <dbReference type="ARBA" id="ARBA00022982"/>
    </source>
</evidence>
<keyword evidence="8 14" id="KW-0249">Electron transport</keyword>
<evidence type="ECO:0000256" key="11">
    <source>
        <dbReference type="ARBA" id="ARBA00023136"/>
    </source>
</evidence>
<keyword evidence="5 14" id="KW-0679">Respiratory chain</keyword>
<dbReference type="Proteomes" id="UP000319941">
    <property type="component" value="Unassembled WGS sequence"/>
</dbReference>
<dbReference type="GO" id="GO:0004129">
    <property type="term" value="F:cytochrome-c oxidase activity"/>
    <property type="evidence" value="ECO:0007669"/>
    <property type="project" value="UniProtKB-UniRule"/>
</dbReference>
<evidence type="ECO:0000256" key="16">
    <source>
        <dbReference type="SAM" id="Phobius"/>
    </source>
</evidence>
<gene>
    <name evidence="19" type="primary">cyoA</name>
    <name evidence="19" type="ORF">FQP86_03330</name>
</gene>
<dbReference type="GO" id="GO:0042773">
    <property type="term" value="P:ATP synthesis coupled electron transport"/>
    <property type="evidence" value="ECO:0007669"/>
    <property type="project" value="TreeGrafter"/>
</dbReference>
<dbReference type="PANTHER" id="PTHR22888:SF18">
    <property type="entry name" value="CYTOCHROME BO(3) UBIQUINOL OXIDASE SUBUNIT 2"/>
    <property type="match status" value="1"/>
</dbReference>
<dbReference type="PIRSF" id="PIRSF000292">
    <property type="entry name" value="Ubi_od_II"/>
    <property type="match status" value="1"/>
</dbReference>
<reference evidence="19 20" key="1">
    <citation type="submission" date="2019-07" db="EMBL/GenBank/DDBJ databases">
        <title>Diversity of Bacteria from Kongsfjorden, Arctic.</title>
        <authorList>
            <person name="Yu Y."/>
        </authorList>
    </citation>
    <scope>NUCLEOTIDE SEQUENCE [LARGE SCALE GENOMIC DNA]</scope>
    <source>
        <strain evidence="19 20">SM1923</strain>
    </source>
</reference>
<dbReference type="RefSeq" id="WP_024952037.1">
    <property type="nucleotide sequence ID" value="NZ_CAWOWR010000076.1"/>
</dbReference>
<dbReference type="SUPFAM" id="SSF49503">
    <property type="entry name" value="Cupredoxins"/>
    <property type="match status" value="1"/>
</dbReference>
<dbReference type="PROSITE" id="PS50857">
    <property type="entry name" value="COX2_CUA"/>
    <property type="match status" value="1"/>
</dbReference>
<keyword evidence="13" id="KW-0449">Lipoprotein</keyword>
<dbReference type="PANTHER" id="PTHR22888">
    <property type="entry name" value="CYTOCHROME C OXIDASE, SUBUNIT II"/>
    <property type="match status" value="1"/>
</dbReference>
<dbReference type="EMBL" id="VNFH01000002">
    <property type="protein sequence ID" value="TVU72717.1"/>
    <property type="molecule type" value="Genomic_DNA"/>
</dbReference>
<keyword evidence="6 16" id="KW-0812">Transmembrane</keyword>
<dbReference type="GO" id="GO:0016682">
    <property type="term" value="F:oxidoreductase activity, acting on diphenols and related substances as donors, oxygen as acceptor"/>
    <property type="evidence" value="ECO:0007669"/>
    <property type="project" value="InterPro"/>
</dbReference>
<evidence type="ECO:0000256" key="13">
    <source>
        <dbReference type="ARBA" id="ARBA00023288"/>
    </source>
</evidence>
<dbReference type="GO" id="GO:0009486">
    <property type="term" value="F:cytochrome bo3 ubiquinol oxidase activity"/>
    <property type="evidence" value="ECO:0007669"/>
    <property type="project" value="InterPro"/>
</dbReference>
<feature type="transmembrane region" description="Helical" evidence="16">
    <location>
        <begin position="91"/>
        <end position="109"/>
    </location>
</feature>
<organism evidence="19 20">
    <name type="scientific">Cobetia crustatorum</name>
    <dbReference type="NCBI Taxonomy" id="553385"/>
    <lineage>
        <taxon>Bacteria</taxon>
        <taxon>Pseudomonadati</taxon>
        <taxon>Pseudomonadota</taxon>
        <taxon>Gammaproteobacteria</taxon>
        <taxon>Oceanospirillales</taxon>
        <taxon>Halomonadaceae</taxon>
        <taxon>Cobetia</taxon>
    </lineage>
</organism>
<evidence type="ECO:0000259" key="18">
    <source>
        <dbReference type="PROSITE" id="PS50999"/>
    </source>
</evidence>
<evidence type="ECO:0000256" key="7">
    <source>
        <dbReference type="ARBA" id="ARBA00022729"/>
    </source>
</evidence>
<dbReference type="InterPro" id="IPR008972">
    <property type="entry name" value="Cupredoxin"/>
</dbReference>
<feature type="transmembrane region" description="Helical" evidence="16">
    <location>
        <begin position="43"/>
        <end position="67"/>
    </location>
</feature>
<keyword evidence="12" id="KW-0564">Palmitate</keyword>
<evidence type="ECO:0000256" key="1">
    <source>
        <dbReference type="ARBA" id="ARBA00004651"/>
    </source>
</evidence>
<evidence type="ECO:0000313" key="20">
    <source>
        <dbReference type="Proteomes" id="UP000319941"/>
    </source>
</evidence>
<evidence type="ECO:0000256" key="6">
    <source>
        <dbReference type="ARBA" id="ARBA00022692"/>
    </source>
</evidence>
<comment type="similarity">
    <text evidence="2 14">Belongs to the cytochrome c oxidase subunit 2 family.</text>
</comment>
<dbReference type="AlphaFoldDB" id="A0A558HUB0"/>
<dbReference type="InterPro" id="IPR034227">
    <property type="entry name" value="CuRO_UO_II"/>
</dbReference>
<keyword evidence="10 14" id="KW-0560">Oxidoreductase</keyword>
<comment type="caution">
    <text evidence="19">The sequence shown here is derived from an EMBL/GenBank/DDBJ whole genome shotgun (WGS) entry which is preliminary data.</text>
</comment>
<dbReference type="InterPro" id="IPR045187">
    <property type="entry name" value="CcO_II"/>
</dbReference>
<dbReference type="GO" id="GO:0005886">
    <property type="term" value="C:plasma membrane"/>
    <property type="evidence" value="ECO:0007669"/>
    <property type="project" value="UniProtKB-SubCell"/>
</dbReference>
<dbReference type="InterPro" id="IPR002429">
    <property type="entry name" value="CcO_II-like_C"/>
</dbReference>
<evidence type="ECO:0000256" key="4">
    <source>
        <dbReference type="ARBA" id="ARBA00022475"/>
    </source>
</evidence>
<dbReference type="SUPFAM" id="SSF81464">
    <property type="entry name" value="Cytochrome c oxidase subunit II-like, transmembrane region"/>
    <property type="match status" value="1"/>
</dbReference>
<evidence type="ECO:0000256" key="3">
    <source>
        <dbReference type="ARBA" id="ARBA00022448"/>
    </source>
</evidence>
<evidence type="ECO:0000256" key="9">
    <source>
        <dbReference type="ARBA" id="ARBA00022989"/>
    </source>
</evidence>
<feature type="region of interest" description="Disordered" evidence="15">
    <location>
        <begin position="295"/>
        <end position="332"/>
    </location>
</feature>
<dbReference type="PROSITE" id="PS51257">
    <property type="entry name" value="PROKAR_LIPOPROTEIN"/>
    <property type="match status" value="1"/>
</dbReference>
<dbReference type="OrthoDB" id="9783445at2"/>
<dbReference type="NCBIfam" id="TIGR01433">
    <property type="entry name" value="CyoA"/>
    <property type="match status" value="1"/>
</dbReference>
<protein>
    <recommendedName>
        <fullName evidence="14">Ubiquinol oxidase subunit 2</fullName>
    </recommendedName>
</protein>
<dbReference type="InterPro" id="IPR010514">
    <property type="entry name" value="COX_ARM"/>
</dbReference>
<evidence type="ECO:0000256" key="2">
    <source>
        <dbReference type="ARBA" id="ARBA00007866"/>
    </source>
</evidence>
<dbReference type="InterPro" id="IPR006333">
    <property type="entry name" value="Cyt_o_ubiquinol_oxidase_su2"/>
</dbReference>
<feature type="domain" description="Cytochrome oxidase subunit II copper A binding" evidence="17">
    <location>
        <begin position="125"/>
        <end position="237"/>
    </location>
</feature>
<feature type="domain" description="Cytochrome oxidase subunit II transmembrane region profile" evidence="18">
    <location>
        <begin position="21"/>
        <end position="119"/>
    </location>
</feature>